<gene>
    <name evidence="1" type="ORF">F5148DRAFT_1286668</name>
</gene>
<protein>
    <submittedName>
        <fullName evidence="1">Uncharacterized protein</fullName>
    </submittedName>
</protein>
<sequence length="470" mass="52587">MAFEDQVAQDGPTLPRHRTKDPVRLGRFFLRFSGKDRPWISWRRSARAIVCSSWLNVLFIFIPLAWASHLKEWTHGLTFALSFLSIVALEKIFEWGGEQLAMYCGPDLGDLIVITLNNIVEATLGVILLVRCELKLLQSTITGVVLLHLLLVPGTAFLMGGARIWEQKLHPHRAQLNLTLLTVGVLGLTIPAAFFASIDGSISDRAGGSFGPSDSLRRDILRMSRGFAVILLIIYVCSRFYLHDPPGQNDLFQPHPDVPPEALLKERELAEATPDVNPLACLILLTVTVALVAVTAAFLVDSIEFVRRQSDIQEEWFGIVLLPFVSFSADGTIALIFSVRSCLRRFFRPPEPPDLLAEARAIDLSIQFLLFWMPLLTLLGWWLNKPMHMLFDMFEVVLLVGACFLVNYVTADAKTNWAEGWVLFSYYLMIALSAWYYPGQANNRIMNACEAVARAIADGVGQEEIARSLS</sequence>
<evidence type="ECO:0000313" key="2">
    <source>
        <dbReference type="Proteomes" id="UP001207468"/>
    </source>
</evidence>
<proteinExistence type="predicted"/>
<keyword evidence="2" id="KW-1185">Reference proteome</keyword>
<dbReference type="EMBL" id="JAGFNK010000178">
    <property type="protein sequence ID" value="KAI9461408.1"/>
    <property type="molecule type" value="Genomic_DNA"/>
</dbReference>
<name>A0ACC0U4B8_9AGAM</name>
<reference evidence="1" key="1">
    <citation type="submission" date="2021-03" db="EMBL/GenBank/DDBJ databases">
        <title>Evolutionary priming and transition to the ectomycorrhizal habit in an iconic lineage of mushroom-forming fungi: is preadaptation a requirement?</title>
        <authorList>
            <consortium name="DOE Joint Genome Institute"/>
            <person name="Looney B.P."/>
            <person name="Miyauchi S."/>
            <person name="Morin E."/>
            <person name="Drula E."/>
            <person name="Courty P.E."/>
            <person name="Chicoki N."/>
            <person name="Fauchery L."/>
            <person name="Kohler A."/>
            <person name="Kuo A."/>
            <person name="LaButti K."/>
            <person name="Pangilinan J."/>
            <person name="Lipzen A."/>
            <person name="Riley R."/>
            <person name="Andreopoulos W."/>
            <person name="He G."/>
            <person name="Johnson J."/>
            <person name="Barry K.W."/>
            <person name="Grigoriev I.V."/>
            <person name="Nagy L."/>
            <person name="Hibbett D."/>
            <person name="Henrissat B."/>
            <person name="Matheny P.B."/>
            <person name="Labbe J."/>
            <person name="Martin A.F."/>
        </authorList>
    </citation>
    <scope>NUCLEOTIDE SEQUENCE</scope>
    <source>
        <strain evidence="1">BPL698</strain>
    </source>
</reference>
<evidence type="ECO:0000313" key="1">
    <source>
        <dbReference type="EMBL" id="KAI9461408.1"/>
    </source>
</evidence>
<dbReference type="Proteomes" id="UP001207468">
    <property type="component" value="Unassembled WGS sequence"/>
</dbReference>
<organism evidence="1 2">
    <name type="scientific">Russula earlei</name>
    <dbReference type="NCBI Taxonomy" id="71964"/>
    <lineage>
        <taxon>Eukaryota</taxon>
        <taxon>Fungi</taxon>
        <taxon>Dikarya</taxon>
        <taxon>Basidiomycota</taxon>
        <taxon>Agaricomycotina</taxon>
        <taxon>Agaricomycetes</taxon>
        <taxon>Russulales</taxon>
        <taxon>Russulaceae</taxon>
        <taxon>Russula</taxon>
    </lineage>
</organism>
<accession>A0ACC0U4B8</accession>
<comment type="caution">
    <text evidence="1">The sequence shown here is derived from an EMBL/GenBank/DDBJ whole genome shotgun (WGS) entry which is preliminary data.</text>
</comment>